<protein>
    <submittedName>
        <fullName evidence="2">tRNA-modifying protein YgfZ</fullName>
    </submittedName>
</protein>
<dbReference type="Gene3D" id="3.30.70.1400">
    <property type="entry name" value="Aminomethyltransferase beta-barrel domains"/>
    <property type="match status" value="1"/>
</dbReference>
<gene>
    <name evidence="2" type="ORF">GCM10007158_19500</name>
</gene>
<proteinExistence type="predicted"/>
<evidence type="ECO:0000313" key="2">
    <source>
        <dbReference type="EMBL" id="GGW58564.1"/>
    </source>
</evidence>
<dbReference type="SUPFAM" id="SSF103025">
    <property type="entry name" value="Folate-binding domain"/>
    <property type="match status" value="1"/>
</dbReference>
<accession>A0ABQ2WJF9</accession>
<reference evidence="3" key="1">
    <citation type="journal article" date="2019" name="Int. J. Syst. Evol. Microbiol.">
        <title>The Global Catalogue of Microorganisms (GCM) 10K type strain sequencing project: providing services to taxonomists for standard genome sequencing and annotation.</title>
        <authorList>
            <consortium name="The Broad Institute Genomics Platform"/>
            <consortium name="The Broad Institute Genome Sequencing Center for Infectious Disease"/>
            <person name="Wu L."/>
            <person name="Ma J."/>
        </authorList>
    </citation>
    <scope>NUCLEOTIDE SEQUENCE [LARGE SCALE GENOMIC DNA]</scope>
    <source>
        <strain evidence="3">KCTC 22157</strain>
    </source>
</reference>
<sequence>MATAETHPFTGTVYLTHLAALDVTGPDAEKFLQGQTSAQVGLANGHFAPLTCFCTPKGRMLANAQLLRLAPQHYRLVLDASLAEPLANHLKKFAAFYKAELTIATSVTFVGSSAPDTSLLEQAGVTLPDQAYTHHTSPLGTALRMPGTARWLLMLMLEETPPEKASQETLQQAWQLADIRSGLAWLTAAQQDHFLPQMLNWEALGGISFKKGCYTGQEVVARAHFRGQVKKRLVHAHVSASALPQIGDSLVDKEGKALGEVVNSAFSDEQQVELLAVMNTKVAEEQISVYWQAQPVTLHALPYPIERLDPEALAAQLS</sequence>
<dbReference type="NCBIfam" id="TIGR03317">
    <property type="entry name" value="ygfZ_signature"/>
    <property type="match status" value="1"/>
</dbReference>
<comment type="caution">
    <text evidence="2">The sequence shown here is derived from an EMBL/GenBank/DDBJ whole genome shotgun (WGS) entry which is preliminary data.</text>
</comment>
<name>A0ABQ2WJF9_9GAMM</name>
<dbReference type="InterPro" id="IPR045179">
    <property type="entry name" value="YgfZ/GcvT"/>
</dbReference>
<dbReference type="PANTHER" id="PTHR22602">
    <property type="entry name" value="TRANSFERASE CAF17, MITOCHONDRIAL-RELATED"/>
    <property type="match status" value="1"/>
</dbReference>
<dbReference type="PIRSF" id="PIRSF006487">
    <property type="entry name" value="GcvT"/>
    <property type="match status" value="1"/>
</dbReference>
<dbReference type="SUPFAM" id="SSF101790">
    <property type="entry name" value="Aminomethyltransferase beta-barrel domain"/>
    <property type="match status" value="1"/>
</dbReference>
<dbReference type="InterPro" id="IPR017703">
    <property type="entry name" value="YgfZ/GCV_T_CS"/>
</dbReference>
<dbReference type="Pfam" id="PF01571">
    <property type="entry name" value="GCV_T"/>
    <property type="match status" value="1"/>
</dbReference>
<keyword evidence="3" id="KW-1185">Reference proteome</keyword>
<dbReference type="InterPro" id="IPR029043">
    <property type="entry name" value="GcvT/YgfZ_C"/>
</dbReference>
<evidence type="ECO:0000259" key="1">
    <source>
        <dbReference type="Pfam" id="PF01571"/>
    </source>
</evidence>
<dbReference type="EMBL" id="BMXO01000008">
    <property type="protein sequence ID" value="GGW58564.1"/>
    <property type="molecule type" value="Genomic_DNA"/>
</dbReference>
<dbReference type="InterPro" id="IPR006222">
    <property type="entry name" value="GCVT_N"/>
</dbReference>
<dbReference type="Gene3D" id="3.30.70.1630">
    <property type="match status" value="1"/>
</dbReference>
<dbReference type="RefSeq" id="WP_193461528.1">
    <property type="nucleotide sequence ID" value="NZ_BMXO01000008.1"/>
</dbReference>
<dbReference type="PANTHER" id="PTHR22602:SF0">
    <property type="entry name" value="TRANSFERASE CAF17, MITOCHONDRIAL-RELATED"/>
    <property type="match status" value="1"/>
</dbReference>
<evidence type="ECO:0000313" key="3">
    <source>
        <dbReference type="Proteomes" id="UP000647585"/>
    </source>
</evidence>
<dbReference type="Proteomes" id="UP000647585">
    <property type="component" value="Unassembled WGS sequence"/>
</dbReference>
<feature type="domain" description="GCVT N-terminal" evidence="1">
    <location>
        <begin position="15"/>
        <end position="105"/>
    </location>
</feature>
<dbReference type="Gene3D" id="2.40.30.160">
    <property type="match status" value="1"/>
</dbReference>
<organism evidence="2 3">
    <name type="scientific">Halomonas johnsoniae</name>
    <dbReference type="NCBI Taxonomy" id="502832"/>
    <lineage>
        <taxon>Bacteria</taxon>
        <taxon>Pseudomonadati</taxon>
        <taxon>Pseudomonadota</taxon>
        <taxon>Gammaproteobacteria</taxon>
        <taxon>Oceanospirillales</taxon>
        <taxon>Halomonadaceae</taxon>
        <taxon>Halomonas</taxon>
    </lineage>
</organism>